<evidence type="ECO:0000256" key="2">
    <source>
        <dbReference type="ARBA" id="ARBA00023002"/>
    </source>
</evidence>
<dbReference type="Gene3D" id="1.10.630.10">
    <property type="entry name" value="Cytochrome P450"/>
    <property type="match status" value="1"/>
</dbReference>
<dbReference type="GO" id="GO:0004497">
    <property type="term" value="F:monooxygenase activity"/>
    <property type="evidence" value="ECO:0007669"/>
    <property type="project" value="InterPro"/>
</dbReference>
<evidence type="ECO:0008006" key="6">
    <source>
        <dbReference type="Google" id="ProtNLM"/>
    </source>
</evidence>
<dbReference type="Pfam" id="PF00067">
    <property type="entry name" value="p450"/>
    <property type="match status" value="2"/>
</dbReference>
<name>A0A2G2XL93_CAPBA</name>
<dbReference type="PANTHER" id="PTHR24286">
    <property type="entry name" value="CYTOCHROME P450 26"/>
    <property type="match status" value="1"/>
</dbReference>
<dbReference type="GO" id="GO:0016125">
    <property type="term" value="P:sterol metabolic process"/>
    <property type="evidence" value="ECO:0007669"/>
    <property type="project" value="TreeGrafter"/>
</dbReference>
<dbReference type="InterPro" id="IPR001128">
    <property type="entry name" value="Cyt_P450"/>
</dbReference>
<dbReference type="GO" id="GO:0020037">
    <property type="term" value="F:heme binding"/>
    <property type="evidence" value="ECO:0007669"/>
    <property type="project" value="InterPro"/>
</dbReference>
<keyword evidence="2" id="KW-0560">Oxidoreductase</keyword>
<dbReference type="PANTHER" id="PTHR24286:SF185">
    <property type="entry name" value="CYTOCHROME P450 87A3-LIKE"/>
    <property type="match status" value="1"/>
</dbReference>
<accession>A0A2G2XL93</accession>
<keyword evidence="5" id="KW-1185">Reference proteome</keyword>
<dbReference type="PRINTS" id="PR00463">
    <property type="entry name" value="EP450I"/>
</dbReference>
<evidence type="ECO:0000313" key="4">
    <source>
        <dbReference type="EMBL" id="PHT58263.1"/>
    </source>
</evidence>
<dbReference type="OrthoDB" id="1372046at2759"/>
<dbReference type="InterPro" id="IPR036396">
    <property type="entry name" value="Cyt_P450_sf"/>
</dbReference>
<dbReference type="AlphaFoldDB" id="A0A2G2XL93"/>
<keyword evidence="1" id="KW-0479">Metal-binding</keyword>
<dbReference type="SUPFAM" id="SSF48264">
    <property type="entry name" value="Cytochrome P450"/>
    <property type="match status" value="1"/>
</dbReference>
<feature type="non-terminal residue" evidence="4">
    <location>
        <position position="385"/>
    </location>
</feature>
<evidence type="ECO:0000313" key="5">
    <source>
        <dbReference type="Proteomes" id="UP000224567"/>
    </source>
</evidence>
<dbReference type="GO" id="GO:0005506">
    <property type="term" value="F:iron ion binding"/>
    <property type="evidence" value="ECO:0007669"/>
    <property type="project" value="InterPro"/>
</dbReference>
<reference evidence="5" key="2">
    <citation type="journal article" date="2017" name="J. Anim. Genet.">
        <title>Multiple reference genome sequences of hot pepper reveal the massive evolution of plant disease resistance genes by retroduplication.</title>
        <authorList>
            <person name="Kim S."/>
            <person name="Park J."/>
            <person name="Yeom S.-I."/>
            <person name="Kim Y.-M."/>
            <person name="Seo E."/>
            <person name="Kim K.-T."/>
            <person name="Kim M.-S."/>
            <person name="Lee J.M."/>
            <person name="Cheong K."/>
            <person name="Shin H.-S."/>
            <person name="Kim S.-B."/>
            <person name="Han K."/>
            <person name="Lee J."/>
            <person name="Park M."/>
            <person name="Lee H.-A."/>
            <person name="Lee H.-Y."/>
            <person name="Lee Y."/>
            <person name="Oh S."/>
            <person name="Lee J.H."/>
            <person name="Choi E."/>
            <person name="Choi E."/>
            <person name="Lee S.E."/>
            <person name="Jeon J."/>
            <person name="Kim H."/>
            <person name="Choi G."/>
            <person name="Song H."/>
            <person name="Lee J."/>
            <person name="Lee S.-C."/>
            <person name="Kwon J.-K."/>
            <person name="Lee H.-Y."/>
            <person name="Koo N."/>
            <person name="Hong Y."/>
            <person name="Kim R.W."/>
            <person name="Kang W.-H."/>
            <person name="Huh J.H."/>
            <person name="Kang B.-C."/>
            <person name="Yang T.-J."/>
            <person name="Lee Y.-H."/>
            <person name="Bennetzen J.L."/>
            <person name="Choi D."/>
        </authorList>
    </citation>
    <scope>NUCLEOTIDE SEQUENCE [LARGE SCALE GENOMIC DNA]</scope>
    <source>
        <strain evidence="5">cv. PBC81</strain>
    </source>
</reference>
<gene>
    <name evidence="4" type="ORF">CQW23_00626</name>
</gene>
<dbReference type="InterPro" id="IPR002401">
    <property type="entry name" value="Cyt_P450_E_grp-I"/>
</dbReference>
<protein>
    <recommendedName>
        <fullName evidence="6">Cytochrome 87A3</fullName>
    </recommendedName>
</protein>
<reference evidence="4 5" key="1">
    <citation type="journal article" date="2017" name="Genome Biol.">
        <title>New reference genome sequences of hot pepper reveal the massive evolution of plant disease-resistance genes by retroduplication.</title>
        <authorList>
            <person name="Kim S."/>
            <person name="Park J."/>
            <person name="Yeom S.I."/>
            <person name="Kim Y.M."/>
            <person name="Seo E."/>
            <person name="Kim K.T."/>
            <person name="Kim M.S."/>
            <person name="Lee J.M."/>
            <person name="Cheong K."/>
            <person name="Shin H.S."/>
            <person name="Kim S.B."/>
            <person name="Han K."/>
            <person name="Lee J."/>
            <person name="Park M."/>
            <person name="Lee H.A."/>
            <person name="Lee H.Y."/>
            <person name="Lee Y."/>
            <person name="Oh S."/>
            <person name="Lee J.H."/>
            <person name="Choi E."/>
            <person name="Choi E."/>
            <person name="Lee S.E."/>
            <person name="Jeon J."/>
            <person name="Kim H."/>
            <person name="Choi G."/>
            <person name="Song H."/>
            <person name="Lee J."/>
            <person name="Lee S.C."/>
            <person name="Kwon J.K."/>
            <person name="Lee H.Y."/>
            <person name="Koo N."/>
            <person name="Hong Y."/>
            <person name="Kim R.W."/>
            <person name="Kang W.H."/>
            <person name="Huh J.H."/>
            <person name="Kang B.C."/>
            <person name="Yang T.J."/>
            <person name="Lee Y.H."/>
            <person name="Bennetzen J.L."/>
            <person name="Choi D."/>
        </authorList>
    </citation>
    <scope>NUCLEOTIDE SEQUENCE [LARGE SCALE GENOMIC DNA]</scope>
    <source>
        <strain evidence="5">cv. PBC81</strain>
    </source>
</reference>
<dbReference type="STRING" id="33114.A0A2G2XL93"/>
<dbReference type="GO" id="GO:0010268">
    <property type="term" value="P:brassinosteroid homeostasis"/>
    <property type="evidence" value="ECO:0007669"/>
    <property type="project" value="TreeGrafter"/>
</dbReference>
<dbReference type="EMBL" id="MLFT02000001">
    <property type="protein sequence ID" value="PHT58263.1"/>
    <property type="molecule type" value="Genomic_DNA"/>
</dbReference>
<keyword evidence="3" id="KW-0408">Iron</keyword>
<sequence length="385" mass="43985">MWNIIAAGIVGLLVVVITHWVYRWRNPKCKGVLPPGSMGLPLIGETLQYFSKSPYDGIPPFIAQRTAKYGTLFKTSLVGQPIVISTDPEINYYVFQQEDKYFQCSYTKSAVELSGKKGLMGNGGSAHKYLRNLVLSLTGPDKLKTKLVSEVDIITREHLHRWTTQAGKILGMNEQEALTLRGHYKAFVKGFLSFPINLPGTAFHSGLQGRKSAVKMIKDVFEKRRSSKEKENEQDFIDHLLQEIDKEDTFITEDTAVDLIFFVIFAAHETTSSTMTLLFKYLTEHPDVLKQLKEEHENIIKFREDKDAPISWVEYKSMTYTHRVVNETVRLANIAPGIFRKVLKDVEIKGYTIPEGWTMVVCSPSVHLDENMYENPLEFNPSRWK</sequence>
<dbReference type="GO" id="GO:0016132">
    <property type="term" value="P:brassinosteroid biosynthetic process"/>
    <property type="evidence" value="ECO:0007669"/>
    <property type="project" value="TreeGrafter"/>
</dbReference>
<organism evidence="4 5">
    <name type="scientific">Capsicum baccatum</name>
    <name type="common">Peruvian pepper</name>
    <dbReference type="NCBI Taxonomy" id="33114"/>
    <lineage>
        <taxon>Eukaryota</taxon>
        <taxon>Viridiplantae</taxon>
        <taxon>Streptophyta</taxon>
        <taxon>Embryophyta</taxon>
        <taxon>Tracheophyta</taxon>
        <taxon>Spermatophyta</taxon>
        <taxon>Magnoliopsida</taxon>
        <taxon>eudicotyledons</taxon>
        <taxon>Gunneridae</taxon>
        <taxon>Pentapetalae</taxon>
        <taxon>asterids</taxon>
        <taxon>lamiids</taxon>
        <taxon>Solanales</taxon>
        <taxon>Solanaceae</taxon>
        <taxon>Solanoideae</taxon>
        <taxon>Capsiceae</taxon>
        <taxon>Capsicum</taxon>
    </lineage>
</organism>
<evidence type="ECO:0000256" key="3">
    <source>
        <dbReference type="ARBA" id="ARBA00023004"/>
    </source>
</evidence>
<dbReference type="Proteomes" id="UP000224567">
    <property type="component" value="Unassembled WGS sequence"/>
</dbReference>
<proteinExistence type="predicted"/>
<comment type="caution">
    <text evidence="4">The sequence shown here is derived from an EMBL/GenBank/DDBJ whole genome shotgun (WGS) entry which is preliminary data.</text>
</comment>
<dbReference type="GO" id="GO:0016705">
    <property type="term" value="F:oxidoreductase activity, acting on paired donors, with incorporation or reduction of molecular oxygen"/>
    <property type="evidence" value="ECO:0007669"/>
    <property type="project" value="InterPro"/>
</dbReference>
<evidence type="ECO:0000256" key="1">
    <source>
        <dbReference type="ARBA" id="ARBA00022723"/>
    </source>
</evidence>